<keyword evidence="1" id="KW-0472">Membrane</keyword>
<keyword evidence="1" id="KW-1133">Transmembrane helix</keyword>
<comment type="caution">
    <text evidence="2">The sequence shown here is derived from an EMBL/GenBank/DDBJ whole genome shotgun (WGS) entry which is preliminary data.</text>
</comment>
<gene>
    <name evidence="2" type="ORF">A3G00_03620</name>
</gene>
<feature type="transmembrane region" description="Helical" evidence="1">
    <location>
        <begin position="66"/>
        <end position="84"/>
    </location>
</feature>
<reference evidence="2 3" key="1">
    <citation type="journal article" date="2016" name="Nat. Commun.">
        <title>Thousands of microbial genomes shed light on interconnected biogeochemical processes in an aquifer system.</title>
        <authorList>
            <person name="Anantharaman K."/>
            <person name="Brown C.T."/>
            <person name="Hug L.A."/>
            <person name="Sharon I."/>
            <person name="Castelle C.J."/>
            <person name="Probst A.J."/>
            <person name="Thomas B.C."/>
            <person name="Singh A."/>
            <person name="Wilkins M.J."/>
            <person name="Karaoz U."/>
            <person name="Brodie E.L."/>
            <person name="Williams K.H."/>
            <person name="Hubbard S.S."/>
            <person name="Banfield J.F."/>
        </authorList>
    </citation>
    <scope>NUCLEOTIDE SEQUENCE [LARGE SCALE GENOMIC DNA]</scope>
</reference>
<organism evidence="2 3">
    <name type="scientific">Candidatus Magasanikbacteria bacterium RIFCSPLOWO2_12_FULL_43_12</name>
    <dbReference type="NCBI Taxonomy" id="1798692"/>
    <lineage>
        <taxon>Bacteria</taxon>
        <taxon>Candidatus Magasanikiibacteriota</taxon>
    </lineage>
</organism>
<feature type="transmembrane region" description="Helical" evidence="1">
    <location>
        <begin position="34"/>
        <end position="54"/>
    </location>
</feature>
<dbReference type="AlphaFoldDB" id="A0A1F6MQQ1"/>
<proteinExistence type="predicted"/>
<dbReference type="STRING" id="1798692.A3G00_03620"/>
<dbReference type="Proteomes" id="UP000178347">
    <property type="component" value="Unassembled WGS sequence"/>
</dbReference>
<feature type="transmembrane region" description="Helical" evidence="1">
    <location>
        <begin position="138"/>
        <end position="159"/>
    </location>
</feature>
<dbReference type="EMBL" id="MFQN01000033">
    <property type="protein sequence ID" value="OGH73967.1"/>
    <property type="molecule type" value="Genomic_DNA"/>
</dbReference>
<evidence type="ECO:0000313" key="3">
    <source>
        <dbReference type="Proteomes" id="UP000178347"/>
    </source>
</evidence>
<protein>
    <submittedName>
        <fullName evidence="2">Uncharacterized protein</fullName>
    </submittedName>
</protein>
<evidence type="ECO:0000256" key="1">
    <source>
        <dbReference type="SAM" id="Phobius"/>
    </source>
</evidence>
<keyword evidence="1" id="KW-0812">Transmembrane</keyword>
<feature type="transmembrane region" description="Helical" evidence="1">
    <location>
        <begin position="6"/>
        <end position="27"/>
    </location>
</feature>
<name>A0A1F6MQQ1_9BACT</name>
<evidence type="ECO:0000313" key="2">
    <source>
        <dbReference type="EMBL" id="OGH73967.1"/>
    </source>
</evidence>
<sequence>MNFINLFPSLDIFILFLFVAIVILHLLFIKKSKLLTGLVALYASFVIVLVLPMFNATVLSWLQAHPFGRIAVFVGLILLLYILLSFSNLAEFSKNLTPTQFITSLIYRVALTGLFFTTVIYFLPDAIKINFGLLTKTLFLNLIAMAVWFIIPLSMAFAYRFKTRRGWIE</sequence>
<feature type="transmembrane region" description="Helical" evidence="1">
    <location>
        <begin position="105"/>
        <end position="123"/>
    </location>
</feature>
<accession>A0A1F6MQQ1</accession>